<dbReference type="NCBIfam" id="TIGR01863">
    <property type="entry name" value="cas_Csd1"/>
    <property type="match status" value="1"/>
</dbReference>
<dbReference type="Pfam" id="PF09709">
    <property type="entry name" value="Cas_Csd1"/>
    <property type="match status" value="1"/>
</dbReference>
<gene>
    <name evidence="1" type="primary">cas8c</name>
    <name evidence="1" type="ORF">EEL30_00150</name>
</gene>
<keyword evidence="2" id="KW-1185">Reference proteome</keyword>
<evidence type="ECO:0000313" key="2">
    <source>
        <dbReference type="Proteomes" id="UP000319432"/>
    </source>
</evidence>
<evidence type="ECO:0000313" key="1">
    <source>
        <dbReference type="EMBL" id="QDX90933.1"/>
    </source>
</evidence>
<reference evidence="1 2" key="1">
    <citation type="submission" date="2018-11" db="EMBL/GenBank/DDBJ databases">
        <title>Phylogenetic determinants of toxin gene distribution in genomes of Brevibacillus laterosporus.</title>
        <authorList>
            <person name="Glare T.R."/>
            <person name="Durrant A."/>
            <person name="Berry C."/>
            <person name="Palma L."/>
            <person name="Ormskirk M."/>
            <person name="Cox M.O."/>
        </authorList>
    </citation>
    <scope>NUCLEOTIDE SEQUENCE [LARGE SCALE GENOMIC DNA]</scope>
    <source>
        <strain evidence="1 2">1821L</strain>
        <plasmid evidence="1 2">p1821L01</plasmid>
    </source>
</reference>
<proteinExistence type="predicted"/>
<dbReference type="OrthoDB" id="9778918at2"/>
<dbReference type="Proteomes" id="UP000319432">
    <property type="component" value="Plasmid p1821L01"/>
</dbReference>
<keyword evidence="1" id="KW-0614">Plasmid</keyword>
<organism evidence="1 2">
    <name type="scientific">Brevibacillus laterosporus</name>
    <name type="common">Bacillus laterosporus</name>
    <dbReference type="NCBI Taxonomy" id="1465"/>
    <lineage>
        <taxon>Bacteria</taxon>
        <taxon>Bacillati</taxon>
        <taxon>Bacillota</taxon>
        <taxon>Bacilli</taxon>
        <taxon>Bacillales</taxon>
        <taxon>Paenibacillaceae</taxon>
        <taxon>Brevibacillus</taxon>
    </lineage>
</organism>
<name>A0A518V1R1_BRELA</name>
<dbReference type="EMBL" id="CP033461">
    <property type="protein sequence ID" value="QDX90933.1"/>
    <property type="molecule type" value="Genomic_DNA"/>
</dbReference>
<sequence>MILQSLYQHYIDMSKMSMIDKYYYSTEKVSFVLEISLDGGLLNILDVRDMERNHLIPIKMSVPQHVGRSSNVKPYFLCDTLEYLLGYIPPKSINSREKFEGCKLLHFEVLSRTLDEEAQAVIRFYQNWDINQVTENPIVRSITNILNESGLAVIKVEGSDHYLHDKPIIYEKWIEYQKKLIKKTSKAGQCLVTGEYSEEIARIHDLPIKGIKNAHSTGASLVCFNQDSFKSYGKDQGFNAPTSYKAVFGYTTALNQLLNSENNCIHHIGDMTTVFWSRTNHIEKEQEHASFFRSLIVEDKHEGSDQDKSLKDLFERIRKGSEITEEMKTSLKIPFYVMGLSPNKKRVFIRFFWQGSIEKLLDKCSQHANDLEIDGYMNIEKSVPTITTILLETVSKEKKVNKEFWKSIASLEGQLLSSILEGTLYPFSLFAAIVNRIKADQNVNSTKAAIIKAYLSRYARIYKKRLLQEVTTVALNEQTRDIPYRLGRLFAVLEKAQADAVGGKNKLNRTIKDRFFSSAVTTPGIVFPSLIVTANYHMSESTYGFLRERNIEEILEDVNNFPSHLNSQQQGVFILGYYHQKQHMYKKGEKVDDNSKNVPTD</sequence>
<dbReference type="CDD" id="cd09757">
    <property type="entry name" value="Cas8c_I-C"/>
    <property type="match status" value="1"/>
</dbReference>
<accession>A0A518V1R1</accession>
<dbReference type="AlphaFoldDB" id="A0A518V1R1"/>
<geneLocation type="plasmid" evidence="1 2">
    <name>p1821L01</name>
</geneLocation>
<dbReference type="InterPro" id="IPR010144">
    <property type="entry name" value="CRISPR-assoc_prot_Csd1-typ"/>
</dbReference>
<protein>
    <submittedName>
        <fullName evidence="1">Type I-C CRISPR-associated protein Cas8c/Csd1</fullName>
    </submittedName>
</protein>